<dbReference type="Gene3D" id="1.20.1290.10">
    <property type="entry name" value="AhpD-like"/>
    <property type="match status" value="1"/>
</dbReference>
<sequence length="267" mass="29466">MSGWANDEFMSNWDKTYVSTNLKDGAKAYDAALFKDLHSELSSNEELQKLSSEILVVASCALGRADLVGKWFDDQTKSSSAEESRKLFVRLRESIMCVYPFLGVPACMPACYGMIGVLERKGQAYGDTTRLRKPFMDEEDVEKGRKLRATIYSSAGNSGIFALMDKYFPDLYGASTAITWGYLISKANEEIFEMKESHLLVLTTICGLGATRQMGSHIKATIGIGNTVANVKTLISVVSRLAIWAEKPFKVPDVDALAEQVRQAAKV</sequence>
<evidence type="ECO:0000313" key="1">
    <source>
        <dbReference type="EMBL" id="CZR66559.1"/>
    </source>
</evidence>
<evidence type="ECO:0000313" key="2">
    <source>
        <dbReference type="Proteomes" id="UP000184330"/>
    </source>
</evidence>
<name>A0A1L7XNE7_9HELO</name>
<keyword evidence="2" id="KW-1185">Reference proteome</keyword>
<organism evidence="1 2">
    <name type="scientific">Phialocephala subalpina</name>
    <dbReference type="NCBI Taxonomy" id="576137"/>
    <lineage>
        <taxon>Eukaryota</taxon>
        <taxon>Fungi</taxon>
        <taxon>Dikarya</taxon>
        <taxon>Ascomycota</taxon>
        <taxon>Pezizomycotina</taxon>
        <taxon>Leotiomycetes</taxon>
        <taxon>Helotiales</taxon>
        <taxon>Mollisiaceae</taxon>
        <taxon>Phialocephala</taxon>
        <taxon>Phialocephala fortinii species complex</taxon>
    </lineage>
</organism>
<dbReference type="EMBL" id="FJOG01000038">
    <property type="protein sequence ID" value="CZR66559.1"/>
    <property type="molecule type" value="Genomic_DNA"/>
</dbReference>
<dbReference type="PANTHER" id="PTHR28180">
    <property type="entry name" value="CONSERVED MITOCHONDRIAL PROTEIN-RELATED"/>
    <property type="match status" value="1"/>
</dbReference>
<proteinExistence type="predicted"/>
<dbReference type="InterPro" id="IPR029032">
    <property type="entry name" value="AhpD-like"/>
</dbReference>
<reference evidence="1 2" key="1">
    <citation type="submission" date="2016-03" db="EMBL/GenBank/DDBJ databases">
        <authorList>
            <person name="Ploux O."/>
        </authorList>
    </citation>
    <scope>NUCLEOTIDE SEQUENCE [LARGE SCALE GENOMIC DNA]</scope>
    <source>
        <strain evidence="1 2">UAMH 11012</strain>
    </source>
</reference>
<dbReference type="InterPro" id="IPR052999">
    <property type="entry name" value="PTS1_Protein"/>
</dbReference>
<gene>
    <name evidence="1" type="ORF">PAC_16460</name>
</gene>
<dbReference type="OrthoDB" id="3707757at2759"/>
<dbReference type="Proteomes" id="UP000184330">
    <property type="component" value="Unassembled WGS sequence"/>
</dbReference>
<accession>A0A1L7XNE7</accession>
<dbReference type="SUPFAM" id="SSF69118">
    <property type="entry name" value="AhpD-like"/>
    <property type="match status" value="1"/>
</dbReference>
<protein>
    <submittedName>
        <fullName evidence="1">Uncharacterized protein</fullName>
    </submittedName>
</protein>
<dbReference type="AlphaFoldDB" id="A0A1L7XNE7"/>